<proteinExistence type="predicted"/>
<feature type="compositionally biased region" description="Polar residues" evidence="1">
    <location>
        <begin position="373"/>
        <end position="393"/>
    </location>
</feature>
<dbReference type="AlphaFoldDB" id="A0AAW5W0J0"/>
<comment type="caution">
    <text evidence="2">The sequence shown here is derived from an EMBL/GenBank/DDBJ whole genome shotgun (WGS) entry which is preliminary data.</text>
</comment>
<evidence type="ECO:0000313" key="3">
    <source>
        <dbReference type="Proteomes" id="UP001208074"/>
    </source>
</evidence>
<evidence type="ECO:0000256" key="1">
    <source>
        <dbReference type="SAM" id="MobiDB-lite"/>
    </source>
</evidence>
<dbReference type="EMBL" id="JAPKNB010000022">
    <property type="protein sequence ID" value="MCX5567501.1"/>
    <property type="molecule type" value="Genomic_DNA"/>
</dbReference>
<organism evidence="2 3">
    <name type="scientific">Alcaligenes phenolicus</name>
    <dbReference type="NCBI Taxonomy" id="232846"/>
    <lineage>
        <taxon>Bacteria</taxon>
        <taxon>Pseudomonadati</taxon>
        <taxon>Pseudomonadota</taxon>
        <taxon>Betaproteobacteria</taxon>
        <taxon>Burkholderiales</taxon>
        <taxon>Alcaligenaceae</taxon>
        <taxon>Alcaligenes</taxon>
    </lineage>
</organism>
<reference evidence="2" key="1">
    <citation type="submission" date="2022-11" db="EMBL/GenBank/DDBJ databases">
        <title>Biodiversity and phylogenetic relationships of bacteria.</title>
        <authorList>
            <person name="Machado R.A.R."/>
            <person name="Bhat A."/>
            <person name="Loulou A."/>
            <person name="Kallel S."/>
        </authorList>
    </citation>
    <scope>NUCLEOTIDE SEQUENCE</scope>
    <source>
        <strain evidence="2">DSM 16503</strain>
    </source>
</reference>
<feature type="region of interest" description="Disordered" evidence="1">
    <location>
        <begin position="364"/>
        <end position="395"/>
    </location>
</feature>
<gene>
    <name evidence="2" type="ORF">OSH02_19180</name>
</gene>
<accession>A0AAW5W0J0</accession>
<dbReference type="RefSeq" id="WP_266140789.1">
    <property type="nucleotide sequence ID" value="NZ_JAPKNB010000022.1"/>
</dbReference>
<protein>
    <submittedName>
        <fullName evidence="2">Uncharacterized protein</fullName>
    </submittedName>
</protein>
<name>A0AAW5W0J0_9BURK</name>
<feature type="region of interest" description="Disordered" evidence="1">
    <location>
        <begin position="242"/>
        <end position="285"/>
    </location>
</feature>
<sequence length="544" mass="59779">MGAALNTDTTTASLIDEAMQLLTSQGFVQYYPNLAETLGNFKAALFLGHALYWARHTAVHYKNRDGWFFLTAKQCTQATGLTTREQESARLLLVQHSLIQEKLAGRPAKLHYRINLDRLASCLGISVVDQKANWAQLAPLLKRYVSFYRPLADIAGNVASGLYLSYLLIQQRHVLTYSRSIEGEFTLSQQAIRNALCLTSKTQRNARDRLKQMGLLQEAGNRIRINLLALCPLLHGQERYPLKSESTDQPPIAATPKLTSASKPDPVNGQKPAPSRSSKLFGAGTQSQRPLFDLDSAGAARANATLQHALRDPASMNPGRLFAQASVSPGAACGQLTKASDLTTRPAAQNAKLDAQTAKLTCPKRETKLPKPRNNNTTISLQTTTRPAITTASAGDKSKALAEIAGCRRDDLNFQNDEVDISLPSVLGKQWHEAVRKVLATAKPEHRQCLLDELEGQLRNPGKQIANPPGYLHSLRVGLESGRVHLAYAQSIASQREQNRHAQDAVQEHIKALNTNLTTSLPPMTKEEAFAQLRQQVQAMRKQS</sequence>
<evidence type="ECO:0000313" key="2">
    <source>
        <dbReference type="EMBL" id="MCX5567501.1"/>
    </source>
</evidence>
<dbReference type="Proteomes" id="UP001208074">
    <property type="component" value="Unassembled WGS sequence"/>
</dbReference>